<comment type="subunit">
    <text evidence="14">Homodimer; disulfide-linked. Interacts with ICOSLG. Interacts with PIK3R1. Interacts with TBK1; this interaction is critical for the maturation of T follicular regulatory cells.</text>
</comment>
<keyword evidence="9 16" id="KW-0472">Membrane</keyword>
<evidence type="ECO:0000256" key="15">
    <source>
        <dbReference type="SAM" id="MobiDB-lite"/>
    </source>
</evidence>
<feature type="domain" description="Immunoglobulin" evidence="17">
    <location>
        <begin position="104"/>
        <end position="214"/>
    </location>
</feature>
<dbReference type="SMART" id="SM00409">
    <property type="entry name" value="IG"/>
    <property type="match status" value="1"/>
</dbReference>
<dbReference type="GO" id="GO:0098609">
    <property type="term" value="P:cell-cell adhesion"/>
    <property type="evidence" value="ECO:0007669"/>
    <property type="project" value="TreeGrafter"/>
</dbReference>
<dbReference type="SUPFAM" id="SSF48726">
    <property type="entry name" value="Immunoglobulin"/>
    <property type="match status" value="1"/>
</dbReference>
<feature type="region of interest" description="Disordered" evidence="15">
    <location>
        <begin position="1"/>
        <end position="30"/>
    </location>
</feature>
<keyword evidence="7" id="KW-0732">Signal</keyword>
<keyword evidence="6 16" id="KW-0812">Transmembrane</keyword>
<dbReference type="Gene3D" id="2.60.40.10">
    <property type="entry name" value="Immunoglobulins"/>
    <property type="match status" value="2"/>
</dbReference>
<protein>
    <recommendedName>
        <fullName evidence="3">Cytotoxic T-lymphocyte protein 4</fullName>
    </recommendedName>
    <alternativeName>
        <fullName evidence="13">Cytotoxic T-lymphocyte-associated antigen 4</fullName>
    </alternativeName>
    <alternativeName>
        <fullName evidence="4">Inducible T-cell costimulator</fullName>
    </alternativeName>
</protein>
<comment type="function">
    <text evidence="1">Inhibitory receptor acting as a major negative regulator of T-cell responses. The affinity of CTLA4 for its natural B7 family ligands, CD80 and CD86, is considerably stronger than the affinity of their cognate stimulatory coreceptor CD28.</text>
</comment>
<dbReference type="GO" id="GO:0005886">
    <property type="term" value="C:plasma membrane"/>
    <property type="evidence" value="ECO:0007669"/>
    <property type="project" value="UniProtKB-SubCell"/>
</dbReference>
<dbReference type="InterPro" id="IPR036179">
    <property type="entry name" value="Ig-like_dom_sf"/>
</dbReference>
<proteinExistence type="predicted"/>
<dbReference type="GO" id="GO:0031295">
    <property type="term" value="P:T cell costimulation"/>
    <property type="evidence" value="ECO:0007669"/>
    <property type="project" value="InterPro"/>
</dbReference>
<dbReference type="OrthoDB" id="9908091at2759"/>
<dbReference type="Proteomes" id="UP000796761">
    <property type="component" value="Unassembled WGS sequence"/>
</dbReference>
<dbReference type="Pfam" id="PF15910">
    <property type="entry name" value="V-set_2"/>
    <property type="match status" value="1"/>
</dbReference>
<evidence type="ECO:0000256" key="9">
    <source>
        <dbReference type="ARBA" id="ARBA00023136"/>
    </source>
</evidence>
<evidence type="ECO:0000256" key="13">
    <source>
        <dbReference type="ARBA" id="ARBA00032097"/>
    </source>
</evidence>
<dbReference type="GO" id="GO:0006955">
    <property type="term" value="P:immune response"/>
    <property type="evidence" value="ECO:0007669"/>
    <property type="project" value="InterPro"/>
</dbReference>
<evidence type="ECO:0000256" key="11">
    <source>
        <dbReference type="ARBA" id="ARBA00023180"/>
    </source>
</evidence>
<keyword evidence="5" id="KW-1003">Cell membrane</keyword>
<dbReference type="EMBL" id="SWJQ01000118">
    <property type="protein sequence ID" value="TRZ21611.1"/>
    <property type="molecule type" value="Genomic_DNA"/>
</dbReference>
<organism evidence="18 19">
    <name type="scientific">Zosterops borbonicus</name>
    <dbReference type="NCBI Taxonomy" id="364589"/>
    <lineage>
        <taxon>Eukaryota</taxon>
        <taxon>Metazoa</taxon>
        <taxon>Chordata</taxon>
        <taxon>Craniata</taxon>
        <taxon>Vertebrata</taxon>
        <taxon>Euteleostomi</taxon>
        <taxon>Archelosauria</taxon>
        <taxon>Archosauria</taxon>
        <taxon>Dinosauria</taxon>
        <taxon>Saurischia</taxon>
        <taxon>Theropoda</taxon>
        <taxon>Coelurosauria</taxon>
        <taxon>Aves</taxon>
        <taxon>Neognathae</taxon>
        <taxon>Neoaves</taxon>
        <taxon>Telluraves</taxon>
        <taxon>Australaves</taxon>
        <taxon>Passeriformes</taxon>
        <taxon>Sylvioidea</taxon>
        <taxon>Zosteropidae</taxon>
        <taxon>Zosterops</taxon>
    </lineage>
</organism>
<accession>A0A8K1GPL6</accession>
<evidence type="ECO:0000256" key="5">
    <source>
        <dbReference type="ARBA" id="ARBA00022475"/>
    </source>
</evidence>
<dbReference type="PANTHER" id="PTHR20904:SF0">
    <property type="entry name" value="INDUCIBLE T-CELL COSTIMULATOR"/>
    <property type="match status" value="1"/>
</dbReference>
<evidence type="ECO:0000256" key="1">
    <source>
        <dbReference type="ARBA" id="ARBA00002230"/>
    </source>
</evidence>
<sequence>MNDPVLGHRDTPSREQKAEHNSLSGHAGSSQDMILEITTDRGIGCTLGKFADTTKLSGPVGPPDGWDATQRDLDKFGKWAHGNLIRFKKTKCKVLYLVMEVTQPAMVLANRQGVASLVCKYRNIGNAKEIRVTLLKQTGDQLTEICASSYTMEFKTFFVEEVIQCRVTPGQNNVTLTLAGLQANDTGLYICKMERMYPPPYFMNKGNGTHLYVIDPEPCPDTAIYLWVLGATASGFFLYSIIISAILVGKAEICEPVCETESVSFWLDGWEFTVINAGTGQVPPNGSDTIPGFSTDFELCRSKEYMCEELRKLDDKYSQASSKGKENKPPKEVINGVTKLVSRSEATHNPPKEDCLLALQGGVCLAAELAELSPSCLYWHVALRDQLHISDAQVRVEFENGDFSFTFPNPKNVSEFSMILFKGSEKEEICALHLSEEKVIPMSNVTYCQTQNSRNSTTFILKNLGRQHIDVYTYDLKIFLPPPYIDCCLKETNLYVQDKTEDCFSLGLVSWIIIGLIILAISCVCFVVACYLRNKNQNSESNSHEYNSEYMPMAAVNAAKKTRI</sequence>
<dbReference type="InterPro" id="IPR039943">
    <property type="entry name" value="ICOS"/>
</dbReference>
<keyword evidence="12" id="KW-0393">Immunoglobulin domain</keyword>
<evidence type="ECO:0000256" key="10">
    <source>
        <dbReference type="ARBA" id="ARBA00023157"/>
    </source>
</evidence>
<dbReference type="Pfam" id="PF07686">
    <property type="entry name" value="V-set"/>
    <property type="match status" value="1"/>
</dbReference>
<evidence type="ECO:0000256" key="14">
    <source>
        <dbReference type="ARBA" id="ARBA00049688"/>
    </source>
</evidence>
<gene>
    <name evidence="18" type="ORF">HGM15179_005447</name>
</gene>
<dbReference type="PANTHER" id="PTHR20904">
    <property type="entry name" value="INDUCIBLE T-CELL COSTIMULATOR ICOS"/>
    <property type="match status" value="1"/>
</dbReference>
<evidence type="ECO:0000256" key="6">
    <source>
        <dbReference type="ARBA" id="ARBA00022692"/>
    </source>
</evidence>
<comment type="caution">
    <text evidence="18">The sequence shown here is derived from an EMBL/GenBank/DDBJ whole genome shotgun (WGS) entry which is preliminary data.</text>
</comment>
<dbReference type="InterPro" id="IPR013783">
    <property type="entry name" value="Ig-like_fold"/>
</dbReference>
<keyword evidence="10" id="KW-1015">Disulfide bond</keyword>
<evidence type="ECO:0000313" key="19">
    <source>
        <dbReference type="Proteomes" id="UP000796761"/>
    </source>
</evidence>
<evidence type="ECO:0000256" key="16">
    <source>
        <dbReference type="SAM" id="Phobius"/>
    </source>
</evidence>
<dbReference type="InterPro" id="IPR003599">
    <property type="entry name" value="Ig_sub"/>
</dbReference>
<keyword evidence="11" id="KW-0325">Glycoprotein</keyword>
<evidence type="ECO:0000256" key="8">
    <source>
        <dbReference type="ARBA" id="ARBA00022989"/>
    </source>
</evidence>
<evidence type="ECO:0000256" key="12">
    <source>
        <dbReference type="ARBA" id="ARBA00023319"/>
    </source>
</evidence>
<evidence type="ECO:0000256" key="4">
    <source>
        <dbReference type="ARBA" id="ARBA00019739"/>
    </source>
</evidence>
<reference evidence="18" key="1">
    <citation type="submission" date="2019-04" db="EMBL/GenBank/DDBJ databases">
        <title>Genome assembly of Zosterops borbonicus 15179.</title>
        <authorList>
            <person name="Leroy T."/>
            <person name="Anselmetti Y."/>
            <person name="Tilak M.-K."/>
            <person name="Nabholz B."/>
        </authorList>
    </citation>
    <scope>NUCLEOTIDE SEQUENCE</scope>
    <source>
        <strain evidence="18">HGM_15179</strain>
        <tissue evidence="18">Muscle</tissue>
    </source>
</reference>
<dbReference type="InterPro" id="IPR008096">
    <property type="entry name" value="CTLA4"/>
</dbReference>
<dbReference type="GO" id="GO:0002517">
    <property type="term" value="P:T cell tolerance induction"/>
    <property type="evidence" value="ECO:0007669"/>
    <property type="project" value="TreeGrafter"/>
</dbReference>
<keyword evidence="8 16" id="KW-1133">Transmembrane helix</keyword>
<dbReference type="PRINTS" id="PR01720">
    <property type="entry name" value="CTLANTIGEN4"/>
</dbReference>
<evidence type="ECO:0000259" key="17">
    <source>
        <dbReference type="SMART" id="SM00409"/>
    </source>
</evidence>
<comment type="subcellular location">
    <subcellularLocation>
        <location evidence="2">Cell membrane</location>
        <topology evidence="2">Single-pass type I membrane protein</topology>
    </subcellularLocation>
</comment>
<evidence type="ECO:0000256" key="2">
    <source>
        <dbReference type="ARBA" id="ARBA00004251"/>
    </source>
</evidence>
<keyword evidence="19" id="KW-1185">Reference proteome</keyword>
<feature type="transmembrane region" description="Helical" evidence="16">
    <location>
        <begin position="508"/>
        <end position="532"/>
    </location>
</feature>
<feature type="compositionally biased region" description="Basic and acidic residues" evidence="15">
    <location>
        <begin position="1"/>
        <end position="20"/>
    </location>
</feature>
<dbReference type="AlphaFoldDB" id="A0A8K1GPL6"/>
<evidence type="ECO:0000313" key="18">
    <source>
        <dbReference type="EMBL" id="TRZ21611.1"/>
    </source>
</evidence>
<name>A0A8K1GPL6_9PASS</name>
<evidence type="ECO:0000256" key="3">
    <source>
        <dbReference type="ARBA" id="ARBA00016331"/>
    </source>
</evidence>
<dbReference type="InterPro" id="IPR013106">
    <property type="entry name" value="Ig_V-set"/>
</dbReference>
<feature type="compositionally biased region" description="Polar residues" evidence="15">
    <location>
        <begin position="21"/>
        <end position="30"/>
    </location>
</feature>
<evidence type="ECO:0000256" key="7">
    <source>
        <dbReference type="ARBA" id="ARBA00022729"/>
    </source>
</evidence>